<reference evidence="10 11" key="1">
    <citation type="submission" date="2019-09" db="EMBL/GenBank/DDBJ databases">
        <title>NBRP : Genome information of microbial organism related human and environment.</title>
        <authorList>
            <person name="Hattori M."/>
            <person name="Oshima K."/>
            <person name="Inaba H."/>
            <person name="Suda W."/>
            <person name="Sakamoto M."/>
            <person name="Iino T."/>
            <person name="Kitahara M."/>
            <person name="Oshida Y."/>
            <person name="Iida T."/>
            <person name="Kudo T."/>
            <person name="Itoh T."/>
            <person name="Ohkuma M."/>
        </authorList>
    </citation>
    <scope>NUCLEOTIDE SEQUENCE [LARGE SCALE GENOMIC DNA]</scope>
    <source>
        <strain evidence="10 11">Q-1</strain>
    </source>
</reference>
<feature type="region of interest" description="Disordered" evidence="7">
    <location>
        <begin position="444"/>
        <end position="464"/>
    </location>
</feature>
<dbReference type="AlphaFoldDB" id="A0A5A7NC46"/>
<evidence type="ECO:0000256" key="3">
    <source>
        <dbReference type="ARBA" id="ARBA00022452"/>
    </source>
</evidence>
<dbReference type="PANTHER" id="PTHR30069:SF46">
    <property type="entry name" value="OAR PROTEIN"/>
    <property type="match status" value="1"/>
</dbReference>
<evidence type="ECO:0000256" key="6">
    <source>
        <dbReference type="ARBA" id="ARBA00023237"/>
    </source>
</evidence>
<comment type="caution">
    <text evidence="10">The sequence shown here is derived from an EMBL/GenBank/DDBJ whole genome shotgun (WGS) entry which is preliminary data.</text>
</comment>
<keyword evidence="8" id="KW-0732">Signal</keyword>
<comment type="subcellular location">
    <subcellularLocation>
        <location evidence="1">Cell outer membrane</location>
        <topology evidence="1">Multi-pass membrane protein</topology>
    </subcellularLocation>
</comment>
<proteinExistence type="predicted"/>
<keyword evidence="2" id="KW-0813">Transport</keyword>
<dbReference type="Proteomes" id="UP000324996">
    <property type="component" value="Unassembled WGS sequence"/>
</dbReference>
<evidence type="ECO:0000256" key="4">
    <source>
        <dbReference type="ARBA" id="ARBA00022692"/>
    </source>
</evidence>
<dbReference type="SUPFAM" id="SSF49464">
    <property type="entry name" value="Carboxypeptidase regulatory domain-like"/>
    <property type="match status" value="1"/>
</dbReference>
<dbReference type="SUPFAM" id="SSF56935">
    <property type="entry name" value="Porins"/>
    <property type="match status" value="1"/>
</dbReference>
<evidence type="ECO:0000256" key="1">
    <source>
        <dbReference type="ARBA" id="ARBA00004571"/>
    </source>
</evidence>
<evidence type="ECO:0000313" key="10">
    <source>
        <dbReference type="EMBL" id="GER04546.1"/>
    </source>
</evidence>
<accession>A0A5A7NC46</accession>
<name>A0A5A7NC46_9PROT</name>
<evidence type="ECO:0000256" key="2">
    <source>
        <dbReference type="ARBA" id="ARBA00022448"/>
    </source>
</evidence>
<dbReference type="InterPro" id="IPR039426">
    <property type="entry name" value="TonB-dep_rcpt-like"/>
</dbReference>
<dbReference type="GO" id="GO:0009279">
    <property type="term" value="C:cell outer membrane"/>
    <property type="evidence" value="ECO:0007669"/>
    <property type="project" value="UniProtKB-SubCell"/>
</dbReference>
<dbReference type="InterPro" id="IPR008969">
    <property type="entry name" value="CarboxyPept-like_regulatory"/>
</dbReference>
<evidence type="ECO:0000256" key="7">
    <source>
        <dbReference type="SAM" id="MobiDB-lite"/>
    </source>
</evidence>
<evidence type="ECO:0000259" key="9">
    <source>
        <dbReference type="Pfam" id="PF25183"/>
    </source>
</evidence>
<evidence type="ECO:0000256" key="5">
    <source>
        <dbReference type="ARBA" id="ARBA00023136"/>
    </source>
</evidence>
<dbReference type="InterPro" id="IPR057601">
    <property type="entry name" value="Oar-like_b-barrel"/>
</dbReference>
<dbReference type="GO" id="GO:0044718">
    <property type="term" value="P:siderophore transmembrane transport"/>
    <property type="evidence" value="ECO:0007669"/>
    <property type="project" value="TreeGrafter"/>
</dbReference>
<evidence type="ECO:0000256" key="8">
    <source>
        <dbReference type="SAM" id="SignalP"/>
    </source>
</evidence>
<feature type="signal peptide" evidence="8">
    <location>
        <begin position="1"/>
        <end position="33"/>
    </location>
</feature>
<dbReference type="Gene3D" id="2.60.40.1120">
    <property type="entry name" value="Carboxypeptidase-like, regulatory domain"/>
    <property type="match status" value="1"/>
</dbReference>
<dbReference type="RefSeq" id="WP_042083615.1">
    <property type="nucleotide sequence ID" value="NZ_BKCN01000011.1"/>
</dbReference>
<dbReference type="InterPro" id="IPR037066">
    <property type="entry name" value="Plug_dom_sf"/>
</dbReference>
<feature type="domain" description="TonB-dependent transporter Oar-like beta-barrel" evidence="9">
    <location>
        <begin position="362"/>
        <end position="733"/>
    </location>
</feature>
<feature type="domain" description="TonB-dependent transporter Oar-like beta-barrel" evidence="9">
    <location>
        <begin position="251"/>
        <end position="314"/>
    </location>
</feature>
<gene>
    <name evidence="10" type="primary">oar</name>
    <name evidence="10" type="ORF">JCM17846_22280</name>
</gene>
<dbReference type="PANTHER" id="PTHR30069">
    <property type="entry name" value="TONB-DEPENDENT OUTER MEMBRANE RECEPTOR"/>
    <property type="match status" value="1"/>
</dbReference>
<keyword evidence="11" id="KW-1185">Reference proteome</keyword>
<dbReference type="Gene3D" id="2.170.130.10">
    <property type="entry name" value="TonB-dependent receptor, plug domain"/>
    <property type="match status" value="1"/>
</dbReference>
<keyword evidence="3" id="KW-1134">Transmembrane beta strand</keyword>
<sequence length="1128" mass="122958">MKRFRQNYLGAAKALLLLSASLPAMMVAQQVEAQQTTSGVRGVVTDPSGQPLANAAISITDSRTGRTISSETSAQGRFSATGLETGGPYTVTVESSGYRAERIEGLFLNISQMADLSISLTSGQMEEIVVTAAPIVMSQLAIGPGRSFGLETLESFPSISRDFRDIIRIDPRVSINEGNDDSISCLGGNNRFNSVTIDGVRASDGFGLNASGLPSRNNMPIPFDAVRETSVEFAPYSVEYGQFTGCNINIVTKSGTNDFHGSAFFVFNNDDLTGERIDGEQAITDPFTDKNWGAELGGPIIKDKLFFYVAYEEADDSGIQDNGPIGGGFGTEEGPTVAQVEQVQGILENQFGIETLGIARSLARDNRRILGRLDWFINDDHRVAGTYTRLRETFEQQDDFGFGNDFAFRNNFLEEGSEIETYSVRVFSQWTDKLSTEFWVSRTDNTDSQDPVGGGEAQDANPVPRIFVDTPGGTLLSGPGEFRSANALDTQINQLRLNAEYLTGAHKITAGYELDQIDVFNLFVTDATGTITFDSIEDLQAGRASSIEGNGSFTGDINDAAANFSRSIHSLYLQDEWQATDDLTFLLGLRYDFYTSSDNPRVSQQFVDRFGFANDQAFDGLDIFLPRFGITYEAPWDFYGQTTFRAGAGIFSGGDPTVWFSNAFSNFGSGIGFGSITPTSQDSPCTAADLQVIDANGNFTGTPACLAQAQIAQATGADGRVDAVDPNFKLPSVVRGSWGFTHFTDFNGAVGGLLDNWRVDFDIIHDRRRNSADFVDLTLTPVGFAPDGRLLFNAVDPLLPGCNASFLGPRIGFSGNTAQGGPCDAGGDDQDILLTNTKGKEGGTTSISLLLNNSWDYTVFNRPARFDFNFGYAFTDAKVKNPTTSSTATSNFEEIALTNINDPELASSQFANKHNITVAATFSHDFFEDLSSTLSVFFQARSGRPFSFVFDNNTPTTLFGDSDNEERNLFYVPSGPNDPRVDLSALQSAGTLDAFFNFLDETGLSKYAGQIAPRNAFRDDWTKDLDLRFQQDLPTPWRGHKFELFFDIENFLNFIDSGANVFQSFDRGDVFEGVPVLDAGLNADGSQFVFSNFNPGGSDTSAFGFNPNRNINVESTIWRLQVGIRYSF</sequence>
<keyword evidence="5" id="KW-0472">Membrane</keyword>
<dbReference type="Pfam" id="PF25183">
    <property type="entry name" value="OMP_b-brl_4"/>
    <property type="match status" value="2"/>
</dbReference>
<dbReference type="EMBL" id="BKCN01000011">
    <property type="protein sequence ID" value="GER04546.1"/>
    <property type="molecule type" value="Genomic_DNA"/>
</dbReference>
<keyword evidence="6" id="KW-0998">Cell outer membrane</keyword>
<feature type="chain" id="PRO_5022664553" evidence="8">
    <location>
        <begin position="34"/>
        <end position="1128"/>
    </location>
</feature>
<organism evidence="10 11">
    <name type="scientific">Iodidimonas nitroreducens</name>
    <dbReference type="NCBI Taxonomy" id="1236968"/>
    <lineage>
        <taxon>Bacteria</taxon>
        <taxon>Pseudomonadati</taxon>
        <taxon>Pseudomonadota</taxon>
        <taxon>Alphaproteobacteria</taxon>
        <taxon>Iodidimonadales</taxon>
        <taxon>Iodidimonadaceae</taxon>
        <taxon>Iodidimonas</taxon>
    </lineage>
</organism>
<protein>
    <submittedName>
        <fullName evidence="10">Oar protein</fullName>
    </submittedName>
</protein>
<dbReference type="GO" id="GO:0015344">
    <property type="term" value="F:siderophore uptake transmembrane transporter activity"/>
    <property type="evidence" value="ECO:0007669"/>
    <property type="project" value="TreeGrafter"/>
</dbReference>
<keyword evidence="4" id="KW-0812">Transmembrane</keyword>
<dbReference type="Pfam" id="PF13620">
    <property type="entry name" value="CarboxypepD_reg"/>
    <property type="match status" value="1"/>
</dbReference>
<dbReference type="InterPro" id="IPR036942">
    <property type="entry name" value="Beta-barrel_TonB_sf"/>
</dbReference>
<dbReference type="Gene3D" id="2.40.170.20">
    <property type="entry name" value="TonB-dependent receptor, beta-barrel domain"/>
    <property type="match status" value="1"/>
</dbReference>
<evidence type="ECO:0000313" key="11">
    <source>
        <dbReference type="Proteomes" id="UP000324996"/>
    </source>
</evidence>